<keyword evidence="2" id="KW-0808">Transferase</keyword>
<dbReference type="EMBL" id="QRCT01000049">
    <property type="protein sequence ID" value="RDU22668.1"/>
    <property type="molecule type" value="Genomic_DNA"/>
</dbReference>
<keyword evidence="3" id="KW-1185">Reference proteome</keyword>
<comment type="caution">
    <text evidence="2">The sequence shown here is derived from an EMBL/GenBank/DDBJ whole genome shotgun (WGS) entry which is preliminary data.</text>
</comment>
<name>A0A371ASX7_9FIRM</name>
<dbReference type="Pfam" id="PF00583">
    <property type="entry name" value="Acetyltransf_1"/>
    <property type="match status" value="1"/>
</dbReference>
<evidence type="ECO:0000313" key="3">
    <source>
        <dbReference type="Proteomes" id="UP000255036"/>
    </source>
</evidence>
<dbReference type="SUPFAM" id="SSF55729">
    <property type="entry name" value="Acyl-CoA N-acyltransferases (Nat)"/>
    <property type="match status" value="1"/>
</dbReference>
<protein>
    <submittedName>
        <fullName evidence="2">GNAT family N-acetyltransferase</fullName>
    </submittedName>
</protein>
<dbReference type="InterPro" id="IPR050276">
    <property type="entry name" value="MshD_Acetyltransferase"/>
</dbReference>
<gene>
    <name evidence="2" type="ORF">DWV06_14720</name>
</gene>
<dbReference type="CDD" id="cd04301">
    <property type="entry name" value="NAT_SF"/>
    <property type="match status" value="1"/>
</dbReference>
<dbReference type="RefSeq" id="WP_115483078.1">
    <property type="nucleotide sequence ID" value="NZ_QRCT01000049.1"/>
</dbReference>
<sequence>MLYQAIFLPEGEVLPRDVIYRPEIYVYIKDWGKEDDLCLVAEIDHKIVGAVWTRILDGKIKGYGNIDSETPEFAISLLEEYRNLGIGTRLMNEMIEQLKRRGYKKTSLSVAKENYALKLYQNVGFEVIDENEEDYLMLLVLNE</sequence>
<dbReference type="Gene3D" id="3.40.630.30">
    <property type="match status" value="1"/>
</dbReference>
<accession>A0A371ASX7</accession>
<dbReference type="PANTHER" id="PTHR43617">
    <property type="entry name" value="L-AMINO ACID N-ACETYLTRANSFERASE"/>
    <property type="match status" value="1"/>
</dbReference>
<dbReference type="AlphaFoldDB" id="A0A371ASX7"/>
<dbReference type="OrthoDB" id="9790865at2"/>
<reference evidence="2 3" key="1">
    <citation type="submission" date="2018-07" db="EMBL/GenBank/DDBJ databases">
        <title>Anaerosacharophilus polymeroproducens gen. nov. sp. nov., an anaerobic bacterium isolated from salt field.</title>
        <authorList>
            <person name="Kim W."/>
            <person name="Yang S.-H."/>
            <person name="Oh J."/>
            <person name="Lee J.-H."/>
            <person name="Kwon K.K."/>
        </authorList>
    </citation>
    <scope>NUCLEOTIDE SEQUENCE [LARGE SCALE GENOMIC DNA]</scope>
    <source>
        <strain evidence="2 3">MCWD5</strain>
    </source>
</reference>
<dbReference type="PROSITE" id="PS51186">
    <property type="entry name" value="GNAT"/>
    <property type="match status" value="1"/>
</dbReference>
<dbReference type="GO" id="GO:0016747">
    <property type="term" value="F:acyltransferase activity, transferring groups other than amino-acyl groups"/>
    <property type="evidence" value="ECO:0007669"/>
    <property type="project" value="InterPro"/>
</dbReference>
<dbReference type="Proteomes" id="UP000255036">
    <property type="component" value="Unassembled WGS sequence"/>
</dbReference>
<evidence type="ECO:0000259" key="1">
    <source>
        <dbReference type="PROSITE" id="PS51186"/>
    </source>
</evidence>
<evidence type="ECO:0000313" key="2">
    <source>
        <dbReference type="EMBL" id="RDU22668.1"/>
    </source>
</evidence>
<dbReference type="InterPro" id="IPR016181">
    <property type="entry name" value="Acyl_CoA_acyltransferase"/>
</dbReference>
<proteinExistence type="predicted"/>
<feature type="domain" description="N-acetyltransferase" evidence="1">
    <location>
        <begin position="1"/>
        <end position="142"/>
    </location>
</feature>
<dbReference type="InterPro" id="IPR000182">
    <property type="entry name" value="GNAT_dom"/>
</dbReference>
<organism evidence="2 3">
    <name type="scientific">Anaerosacchariphilus polymeriproducens</name>
    <dbReference type="NCBI Taxonomy" id="1812858"/>
    <lineage>
        <taxon>Bacteria</taxon>
        <taxon>Bacillati</taxon>
        <taxon>Bacillota</taxon>
        <taxon>Clostridia</taxon>
        <taxon>Lachnospirales</taxon>
        <taxon>Lachnospiraceae</taxon>
        <taxon>Anaerosacchariphilus</taxon>
    </lineage>
</organism>